<dbReference type="EMBL" id="CP063850">
    <property type="protein sequence ID" value="QOY92338.1"/>
    <property type="molecule type" value="Genomic_DNA"/>
</dbReference>
<protein>
    <submittedName>
        <fullName evidence="2">Uncharacterized protein</fullName>
    </submittedName>
</protein>
<evidence type="ECO:0000256" key="1">
    <source>
        <dbReference type="SAM" id="SignalP"/>
    </source>
</evidence>
<gene>
    <name evidence="2" type="ORF">IRI77_37740</name>
</gene>
<keyword evidence="2" id="KW-0614">Plasmid</keyword>
<organism evidence="2 3">
    <name type="scientific">Paludibaculum fermentans</name>
    <dbReference type="NCBI Taxonomy" id="1473598"/>
    <lineage>
        <taxon>Bacteria</taxon>
        <taxon>Pseudomonadati</taxon>
        <taxon>Acidobacteriota</taxon>
        <taxon>Terriglobia</taxon>
        <taxon>Bryobacterales</taxon>
        <taxon>Bryobacteraceae</taxon>
        <taxon>Paludibaculum</taxon>
    </lineage>
</organism>
<feature type="chain" id="PRO_5032306695" evidence="1">
    <location>
        <begin position="18"/>
        <end position="644"/>
    </location>
</feature>
<keyword evidence="3" id="KW-1185">Reference proteome</keyword>
<dbReference type="RefSeq" id="WP_194453992.1">
    <property type="nucleotide sequence ID" value="NZ_CP063850.1"/>
</dbReference>
<dbReference type="Proteomes" id="UP000593892">
    <property type="component" value="Plasmid pPfer1"/>
</dbReference>
<name>A0A7S7NYW5_PALFE</name>
<sequence length="644" mass="67286">MRILILLCCALSVQAAAIPSAQSGAWDNPATWTGGVIPGNGDTATIGNGHTITIRGGTTVTVGTSPASDGSSYAIQCASGTGTGVLVVSGTLIFRGPILQCASTWTLSPGATITHDSSQAATPSTANYKWRFTGAAAQTSAYLNAIGTAGSRITINVAAGSGNAGGFDSYNGAGTDGNLFLEYVDVRNWGVTGGAGKWVVIYPFNCSTSVVRGFTLRNATVDSSAEISLQNILGSCTFDFYNVTITNPTAARAIGIGIGNAINTNIATNGRRRMENVFVEGAGVNVTAHAVTLWPDLGFQFSGNYFRSSASASSIPAFVCGGRCVVGASGRSDLNWYEGRDMTQASGNRPPGGANSRLMIVMSDNSNGHNATIMPEDSTIDGWIAWNSLDGDAGDDNMLIPAATQGGNRTLIIKNGVVLRRPSGGDVGTVADINGSSSCTGANCPAVTFNKNTWFVGDFTATSQLAVTLEGNSGYPGVFASVRDNIAHRTAGGIGQIVKWTSATSVADGAFANVDYNWTHNITSSLKYFTKLGTFAEYSAAPGANDQSGDPLFVEVTRTPLTYAQRWDASVTTLDGLAAKYKACYQYRANGTAFCDPRFYDLADMYNWVRAGWRTRNPATWTAGHDGTHVGGVEPTRKFGVFAQ</sequence>
<keyword evidence="1" id="KW-0732">Signal</keyword>
<feature type="signal peptide" evidence="1">
    <location>
        <begin position="1"/>
        <end position="17"/>
    </location>
</feature>
<dbReference type="AlphaFoldDB" id="A0A7S7NYW5"/>
<accession>A0A7S7NYW5</accession>
<evidence type="ECO:0000313" key="3">
    <source>
        <dbReference type="Proteomes" id="UP000593892"/>
    </source>
</evidence>
<reference evidence="2 3" key="1">
    <citation type="submission" date="2020-10" db="EMBL/GenBank/DDBJ databases">
        <title>Complete genome sequence of Paludibaculum fermentans P105T, a facultatively anaerobic acidobacterium capable of dissimilatory Fe(III) reduction.</title>
        <authorList>
            <person name="Dedysh S.N."/>
            <person name="Beletsky A.V."/>
            <person name="Kulichevskaya I.S."/>
            <person name="Mardanov A.V."/>
            <person name="Ravin N.V."/>
        </authorList>
    </citation>
    <scope>NUCLEOTIDE SEQUENCE [LARGE SCALE GENOMIC DNA]</scope>
    <source>
        <strain evidence="2 3">P105</strain>
        <plasmid evidence="2 3">pPfer1</plasmid>
    </source>
</reference>
<dbReference type="KEGG" id="pfer:IRI77_37740"/>
<geneLocation type="plasmid" evidence="2 3">
    <name>pPfer1</name>
</geneLocation>
<proteinExistence type="predicted"/>
<evidence type="ECO:0000313" key="2">
    <source>
        <dbReference type="EMBL" id="QOY92338.1"/>
    </source>
</evidence>